<dbReference type="EMBL" id="CP051177">
    <property type="protein sequence ID" value="QKX50976.1"/>
    <property type="molecule type" value="Genomic_DNA"/>
</dbReference>
<gene>
    <name evidence="1" type="ORF">HF394_10480</name>
</gene>
<reference evidence="2" key="1">
    <citation type="submission" date="2020-06" db="EMBL/GenBank/DDBJ databases">
        <title>Isolation of Planomicrobium glaciei.</title>
        <authorList>
            <person name="Malisova L."/>
            <person name="Safrankova R."/>
            <person name="Jakubu V."/>
            <person name="Spanelova P."/>
        </authorList>
    </citation>
    <scope>NUCLEOTIDE SEQUENCE [LARGE SCALE GENOMIC DNA]</scope>
    <source>
        <strain evidence="2">NRL-ATB46093</strain>
    </source>
</reference>
<dbReference type="RefSeq" id="WP_176294554.1">
    <property type="nucleotide sequence ID" value="NZ_CP051177.1"/>
</dbReference>
<proteinExistence type="predicted"/>
<protein>
    <submittedName>
        <fullName evidence="1">CDP-glycerol--glycerophosphate glycerophosphotransferase</fullName>
    </submittedName>
</protein>
<dbReference type="InterPro" id="IPR043148">
    <property type="entry name" value="TagF_C"/>
</dbReference>
<dbReference type="PANTHER" id="PTHR37316">
    <property type="entry name" value="TEICHOIC ACID GLYCEROL-PHOSPHATE PRIMASE"/>
    <property type="match status" value="1"/>
</dbReference>
<accession>A0A7H8QAF0</accession>
<dbReference type="PANTHER" id="PTHR37316:SF3">
    <property type="entry name" value="TEICHOIC ACID GLYCEROL-PHOSPHATE TRANSFERASE"/>
    <property type="match status" value="1"/>
</dbReference>
<dbReference type="GO" id="GO:0016020">
    <property type="term" value="C:membrane"/>
    <property type="evidence" value="ECO:0007669"/>
    <property type="project" value="InterPro"/>
</dbReference>
<sequence length="394" mass="46505">MELKGYGKDNWILEYFKVILAFIAAKLFPNTTGKKIVLVGGNLGEKYEDNAAVLHRYLIDHYADEMSIYWLYDPNTAYVKEQNIPNAIALGSWENYVLFFQADYSFHGHSILYDLAPFAPHFLLLNDRTVMTHVSHGIEGFKKILIQKEDLPQLERTDFFNCASQFERRIKRNEWGIPEEKLIVTGFPRFDRYPADQPAERVKRVLVMMTWREWLLESGTKEFEQSDYYLNTYGLLQHEGIQKLLEEQDMEVTVALHPFMQRFEKHFEEISSGRIRFVAFEELSISKAIEESDMLLTDITSVSWDFLYLNKPIIFYLFDEEDWETKRGIYLDLNKDLYGYKAKTAEDVYGFLKEITGGVNFNKWYSMAPQFIDFFDQDNCKRLTDRVFGTKRTE</sequence>
<evidence type="ECO:0000313" key="2">
    <source>
        <dbReference type="Proteomes" id="UP000509222"/>
    </source>
</evidence>
<organism evidence="1 2">
    <name type="scientific">Planococcus glaciei</name>
    <dbReference type="NCBI Taxonomy" id="459472"/>
    <lineage>
        <taxon>Bacteria</taxon>
        <taxon>Bacillati</taxon>
        <taxon>Bacillota</taxon>
        <taxon>Bacilli</taxon>
        <taxon>Bacillales</taxon>
        <taxon>Caryophanaceae</taxon>
        <taxon>Planococcus</taxon>
    </lineage>
</organism>
<dbReference type="Gene3D" id="3.40.50.12580">
    <property type="match status" value="1"/>
</dbReference>
<keyword evidence="2" id="KW-1185">Reference proteome</keyword>
<dbReference type="Pfam" id="PF04464">
    <property type="entry name" value="Glyphos_transf"/>
    <property type="match status" value="1"/>
</dbReference>
<evidence type="ECO:0000313" key="1">
    <source>
        <dbReference type="EMBL" id="QKX50976.1"/>
    </source>
</evidence>
<dbReference type="SUPFAM" id="SSF53756">
    <property type="entry name" value="UDP-Glycosyltransferase/glycogen phosphorylase"/>
    <property type="match status" value="1"/>
</dbReference>
<dbReference type="InterPro" id="IPR051612">
    <property type="entry name" value="Teichoic_Acid_Biosynth"/>
</dbReference>
<dbReference type="GO" id="GO:0047355">
    <property type="term" value="F:CDP-glycerol glycerophosphotransferase activity"/>
    <property type="evidence" value="ECO:0007669"/>
    <property type="project" value="InterPro"/>
</dbReference>
<name>A0A7H8QAF0_9BACL</name>
<keyword evidence="1" id="KW-0808">Transferase</keyword>
<dbReference type="InterPro" id="IPR007554">
    <property type="entry name" value="Glycerophosphate_synth"/>
</dbReference>
<dbReference type="Proteomes" id="UP000509222">
    <property type="component" value="Chromosome"/>
</dbReference>
<dbReference type="AlphaFoldDB" id="A0A7H8QAF0"/>